<dbReference type="InterPro" id="IPR056884">
    <property type="entry name" value="NPHP3-like_N"/>
</dbReference>
<dbReference type="InterPro" id="IPR027417">
    <property type="entry name" value="P-loop_NTPase"/>
</dbReference>
<dbReference type="PANTHER" id="PTHR10039:SF16">
    <property type="entry name" value="GPI INOSITOL-DEACYLASE"/>
    <property type="match status" value="1"/>
</dbReference>
<reference evidence="3 4" key="1">
    <citation type="journal article" date="2019" name="Nat. Ecol. Evol.">
        <title>Megaphylogeny resolves global patterns of mushroom evolution.</title>
        <authorList>
            <person name="Varga T."/>
            <person name="Krizsan K."/>
            <person name="Foldi C."/>
            <person name="Dima B."/>
            <person name="Sanchez-Garcia M."/>
            <person name="Sanchez-Ramirez S."/>
            <person name="Szollosi G.J."/>
            <person name="Szarkandi J.G."/>
            <person name="Papp V."/>
            <person name="Albert L."/>
            <person name="Andreopoulos W."/>
            <person name="Angelini C."/>
            <person name="Antonin V."/>
            <person name="Barry K.W."/>
            <person name="Bougher N.L."/>
            <person name="Buchanan P."/>
            <person name="Buyck B."/>
            <person name="Bense V."/>
            <person name="Catcheside P."/>
            <person name="Chovatia M."/>
            <person name="Cooper J."/>
            <person name="Damon W."/>
            <person name="Desjardin D."/>
            <person name="Finy P."/>
            <person name="Geml J."/>
            <person name="Haridas S."/>
            <person name="Hughes K."/>
            <person name="Justo A."/>
            <person name="Karasinski D."/>
            <person name="Kautmanova I."/>
            <person name="Kiss B."/>
            <person name="Kocsube S."/>
            <person name="Kotiranta H."/>
            <person name="LaButti K.M."/>
            <person name="Lechner B.E."/>
            <person name="Liimatainen K."/>
            <person name="Lipzen A."/>
            <person name="Lukacs Z."/>
            <person name="Mihaltcheva S."/>
            <person name="Morgado L.N."/>
            <person name="Niskanen T."/>
            <person name="Noordeloos M.E."/>
            <person name="Ohm R.A."/>
            <person name="Ortiz-Santana B."/>
            <person name="Ovrebo C."/>
            <person name="Racz N."/>
            <person name="Riley R."/>
            <person name="Savchenko A."/>
            <person name="Shiryaev A."/>
            <person name="Soop K."/>
            <person name="Spirin V."/>
            <person name="Szebenyi C."/>
            <person name="Tomsovsky M."/>
            <person name="Tulloss R.E."/>
            <person name="Uehling J."/>
            <person name="Grigoriev I.V."/>
            <person name="Vagvolgyi C."/>
            <person name="Papp T."/>
            <person name="Martin F.M."/>
            <person name="Miettinen O."/>
            <person name="Hibbett D.S."/>
            <person name="Nagy L.G."/>
        </authorList>
    </citation>
    <scope>NUCLEOTIDE SEQUENCE [LARGE SCALE GENOMIC DNA]</scope>
    <source>
        <strain evidence="3 4">CBS 166.37</strain>
    </source>
</reference>
<name>A0A5C3LG13_9AGAR</name>
<dbReference type="Proteomes" id="UP000308652">
    <property type="component" value="Unassembled WGS sequence"/>
</dbReference>
<dbReference type="SUPFAM" id="SSF52540">
    <property type="entry name" value="P-loop containing nucleoside triphosphate hydrolases"/>
    <property type="match status" value="1"/>
</dbReference>
<sequence length="284" mass="31761">MNDIGGNQINNYIGNSPLDSNGCPILWLNGPAGSGKSAISQTIAEHYAAQQKIAASFFFFRGAGQHSQIEHLIPTLAYQVSIFNQAAKSVLIDSMREEPNLHKQALYHQLDRLLIKPIQATGLELSKILIIINALDECDDKELISQFIAAIFTICNVQLPFKLFLTSCFNQLIKKSVVKYLSLQSINATADIQLYLKSELSSLYERKFRIMQNIPGPWPSEEHLDRLSRNAAGSFIIASTLVKFIDKEKGHPNDNLQEALNMTDGLDPVYHQVITTAFQENRTL</sequence>
<protein>
    <recommendedName>
        <fullName evidence="2">NACHT domain-containing protein</fullName>
    </recommendedName>
</protein>
<dbReference type="Gene3D" id="3.40.50.300">
    <property type="entry name" value="P-loop containing nucleotide triphosphate hydrolases"/>
    <property type="match status" value="1"/>
</dbReference>
<evidence type="ECO:0000313" key="3">
    <source>
        <dbReference type="EMBL" id="TFK31817.1"/>
    </source>
</evidence>
<evidence type="ECO:0000259" key="2">
    <source>
        <dbReference type="PROSITE" id="PS50837"/>
    </source>
</evidence>
<feature type="domain" description="NACHT" evidence="2">
    <location>
        <begin position="24"/>
        <end position="167"/>
    </location>
</feature>
<dbReference type="OrthoDB" id="674604at2759"/>
<dbReference type="AlphaFoldDB" id="A0A5C3LG13"/>
<dbReference type="PROSITE" id="PS50837">
    <property type="entry name" value="NACHT"/>
    <property type="match status" value="1"/>
</dbReference>
<accession>A0A5C3LG13</accession>
<dbReference type="PANTHER" id="PTHR10039">
    <property type="entry name" value="AMELOGENIN"/>
    <property type="match status" value="1"/>
</dbReference>
<keyword evidence="4" id="KW-1185">Reference proteome</keyword>
<gene>
    <name evidence="3" type="ORF">BDQ12DRAFT_744934</name>
</gene>
<dbReference type="STRING" id="68775.A0A5C3LG13"/>
<dbReference type="InterPro" id="IPR007111">
    <property type="entry name" value="NACHT_NTPase"/>
</dbReference>
<organism evidence="3 4">
    <name type="scientific">Crucibulum laeve</name>
    <dbReference type="NCBI Taxonomy" id="68775"/>
    <lineage>
        <taxon>Eukaryota</taxon>
        <taxon>Fungi</taxon>
        <taxon>Dikarya</taxon>
        <taxon>Basidiomycota</taxon>
        <taxon>Agaricomycotina</taxon>
        <taxon>Agaricomycetes</taxon>
        <taxon>Agaricomycetidae</taxon>
        <taxon>Agaricales</taxon>
        <taxon>Agaricineae</taxon>
        <taxon>Nidulariaceae</taxon>
        <taxon>Crucibulum</taxon>
    </lineage>
</organism>
<keyword evidence="1" id="KW-0677">Repeat</keyword>
<evidence type="ECO:0000313" key="4">
    <source>
        <dbReference type="Proteomes" id="UP000308652"/>
    </source>
</evidence>
<evidence type="ECO:0000256" key="1">
    <source>
        <dbReference type="ARBA" id="ARBA00022737"/>
    </source>
</evidence>
<dbReference type="EMBL" id="ML213705">
    <property type="protein sequence ID" value="TFK31817.1"/>
    <property type="molecule type" value="Genomic_DNA"/>
</dbReference>
<proteinExistence type="predicted"/>
<dbReference type="Pfam" id="PF24883">
    <property type="entry name" value="NPHP3_N"/>
    <property type="match status" value="1"/>
</dbReference>